<evidence type="ECO:0000256" key="4">
    <source>
        <dbReference type="ARBA" id="ARBA00008008"/>
    </source>
</evidence>
<keyword evidence="7 11" id="KW-0288">FMN</keyword>
<evidence type="ECO:0000313" key="13">
    <source>
        <dbReference type="EMBL" id="MBP1888870.1"/>
    </source>
</evidence>
<evidence type="ECO:0000256" key="2">
    <source>
        <dbReference type="ARBA" id="ARBA00004496"/>
    </source>
</evidence>
<feature type="binding site" evidence="11">
    <location>
        <position position="43"/>
    </location>
    <ligand>
        <name>substrate</name>
    </ligand>
</feature>
<dbReference type="InterPro" id="IPR024920">
    <property type="entry name" value="Dihydroorotate_DH_1"/>
</dbReference>
<dbReference type="PANTHER" id="PTHR48109:SF1">
    <property type="entry name" value="DIHYDROOROTATE DEHYDROGENASE (FUMARATE)"/>
    <property type="match status" value="1"/>
</dbReference>
<comment type="function">
    <text evidence="1">Catalyzes the conversion of dihydroorotate to orotate with NAD(+) as electron acceptor.</text>
</comment>
<evidence type="ECO:0000256" key="3">
    <source>
        <dbReference type="ARBA" id="ARBA00004715"/>
    </source>
</evidence>
<comment type="subcellular location">
    <subcellularLocation>
        <location evidence="2 11">Cytoplasm</location>
    </subcellularLocation>
</comment>
<evidence type="ECO:0000256" key="10">
    <source>
        <dbReference type="ARBA" id="ARBA00048996"/>
    </source>
</evidence>
<feature type="binding site" evidence="11">
    <location>
        <begin position="67"/>
        <end position="71"/>
    </location>
    <ligand>
        <name>substrate</name>
    </ligand>
</feature>
<dbReference type="GO" id="GO:0004589">
    <property type="term" value="F:dihydroorotate dehydrogenase (NAD+) activity"/>
    <property type="evidence" value="ECO:0007669"/>
    <property type="project" value="UniProtKB-EC"/>
</dbReference>
<comment type="caution">
    <text evidence="13">The sequence shown here is derived from an EMBL/GenBank/DDBJ whole genome shotgun (WGS) entry which is preliminary data.</text>
</comment>
<feature type="binding site" evidence="11">
    <location>
        <position position="124"/>
    </location>
    <ligand>
        <name>FMN</name>
        <dbReference type="ChEBI" id="CHEBI:58210"/>
    </ligand>
</feature>
<evidence type="ECO:0000256" key="5">
    <source>
        <dbReference type="ARBA" id="ARBA00022490"/>
    </source>
</evidence>
<dbReference type="NCBIfam" id="TIGR01037">
    <property type="entry name" value="pyrD_sub1_fam"/>
    <property type="match status" value="1"/>
</dbReference>
<evidence type="ECO:0000256" key="9">
    <source>
        <dbReference type="ARBA" id="ARBA00023002"/>
    </source>
</evidence>
<dbReference type="InterPro" id="IPR005720">
    <property type="entry name" value="Dihydroorotate_DH_cat"/>
</dbReference>
<dbReference type="SUPFAM" id="SSF51395">
    <property type="entry name" value="FMN-linked oxidoreductases"/>
    <property type="match status" value="1"/>
</dbReference>
<comment type="similarity">
    <text evidence="4 11">Belongs to the dihydroorotate dehydrogenase family. Type 1 subfamily.</text>
</comment>
<dbReference type="PIRSF" id="PIRSF000164">
    <property type="entry name" value="DHO_oxidase"/>
    <property type="match status" value="1"/>
</dbReference>
<dbReference type="InterPro" id="IPR001295">
    <property type="entry name" value="Dihydroorotate_DH_CS"/>
</dbReference>
<dbReference type="EC" id="1.3.-.-" evidence="11"/>
<dbReference type="CDD" id="cd04740">
    <property type="entry name" value="DHOD_1B_like"/>
    <property type="match status" value="1"/>
</dbReference>
<dbReference type="InterPro" id="IPR013785">
    <property type="entry name" value="Aldolase_TIM"/>
</dbReference>
<feature type="binding site" evidence="11">
    <location>
        <begin position="240"/>
        <end position="241"/>
    </location>
    <ligand>
        <name>FMN</name>
        <dbReference type="ChEBI" id="CHEBI:58210"/>
    </ligand>
</feature>
<keyword evidence="14" id="KW-1185">Reference proteome</keyword>
<feature type="binding site" evidence="11">
    <location>
        <begin position="189"/>
        <end position="190"/>
    </location>
    <ligand>
        <name>substrate</name>
    </ligand>
</feature>
<accession>A0ABS4EXZ0</accession>
<dbReference type="InterPro" id="IPR012135">
    <property type="entry name" value="Dihydroorotate_DH_1_2"/>
</dbReference>
<evidence type="ECO:0000256" key="8">
    <source>
        <dbReference type="ARBA" id="ARBA00022975"/>
    </source>
</evidence>
<name>A0ABS4EXZ0_9CLOT</name>
<dbReference type="EMBL" id="JAGGJZ010000001">
    <property type="protein sequence ID" value="MBP1888870.1"/>
    <property type="molecule type" value="Genomic_DNA"/>
</dbReference>
<evidence type="ECO:0000256" key="11">
    <source>
        <dbReference type="HAMAP-Rule" id="MF_00224"/>
    </source>
</evidence>
<evidence type="ECO:0000259" key="12">
    <source>
        <dbReference type="Pfam" id="PF01180"/>
    </source>
</evidence>
<gene>
    <name evidence="11" type="primary">pyrD</name>
    <name evidence="13" type="ORF">J2Z53_000449</name>
</gene>
<comment type="catalytic activity">
    <reaction evidence="10">
        <text>(S)-dihydroorotate + NAD(+) = orotate + NADH + H(+)</text>
        <dbReference type="Rhea" id="RHEA:13513"/>
        <dbReference type="ChEBI" id="CHEBI:15378"/>
        <dbReference type="ChEBI" id="CHEBI:30839"/>
        <dbReference type="ChEBI" id="CHEBI:30864"/>
        <dbReference type="ChEBI" id="CHEBI:57540"/>
        <dbReference type="ChEBI" id="CHEBI:57945"/>
        <dbReference type="EC" id="1.3.1.14"/>
    </reaction>
</comment>
<evidence type="ECO:0000256" key="1">
    <source>
        <dbReference type="ARBA" id="ARBA00003616"/>
    </source>
</evidence>
<comment type="pathway">
    <text evidence="3">Pyrimidine metabolism; UMP biosynthesis via de novo pathway; orotate from (S)-dihydroorotate (NAD(+) route): step 1/1.</text>
</comment>
<feature type="active site" description="Nucleophile" evidence="11">
    <location>
        <position position="127"/>
    </location>
</feature>
<dbReference type="HAMAP" id="MF_00224">
    <property type="entry name" value="DHO_dh_type1"/>
    <property type="match status" value="1"/>
</dbReference>
<keyword evidence="5 11" id="KW-0963">Cytoplasm</keyword>
<dbReference type="PROSITE" id="PS00912">
    <property type="entry name" value="DHODEHASE_2"/>
    <property type="match status" value="1"/>
</dbReference>
<feature type="domain" description="Dihydroorotate dehydrogenase catalytic" evidence="12">
    <location>
        <begin position="1"/>
        <end position="283"/>
    </location>
</feature>
<comment type="catalytic activity">
    <reaction evidence="11">
        <text>(S)-dihydroorotate + A = orotate + AH2</text>
        <dbReference type="Rhea" id="RHEA:18073"/>
        <dbReference type="ChEBI" id="CHEBI:13193"/>
        <dbReference type="ChEBI" id="CHEBI:17499"/>
        <dbReference type="ChEBI" id="CHEBI:30839"/>
        <dbReference type="ChEBI" id="CHEBI:30864"/>
    </reaction>
</comment>
<feature type="binding site" evidence="11">
    <location>
        <position position="97"/>
    </location>
    <ligand>
        <name>FMN</name>
        <dbReference type="ChEBI" id="CHEBI:58210"/>
    </ligand>
</feature>
<dbReference type="Gene3D" id="3.20.20.70">
    <property type="entry name" value="Aldolase class I"/>
    <property type="match status" value="1"/>
</dbReference>
<keyword evidence="9 11" id="KW-0560">Oxidoreductase</keyword>
<keyword evidence="8 11" id="KW-0665">Pyrimidine biosynthesis</keyword>
<dbReference type="InterPro" id="IPR050074">
    <property type="entry name" value="DHO_dehydrogenase"/>
</dbReference>
<feature type="binding site" evidence="11">
    <location>
        <position position="19"/>
    </location>
    <ligand>
        <name>FMN</name>
        <dbReference type="ChEBI" id="CHEBI:58210"/>
    </ligand>
</feature>
<keyword evidence="6 11" id="KW-0285">Flavoprotein</keyword>
<dbReference type="InterPro" id="IPR049622">
    <property type="entry name" value="Dihydroorotate_DH_I"/>
</dbReference>
<protein>
    <recommendedName>
        <fullName evidence="11">Dihydroorotate dehydrogenase</fullName>
        <shortName evidence="11">DHOD</shortName>
        <shortName evidence="11">DHODase</shortName>
        <shortName evidence="11">DHOdehase</shortName>
        <ecNumber evidence="11">1.3.-.-</ecNumber>
    </recommendedName>
</protein>
<feature type="binding site" evidence="11">
    <location>
        <position position="188"/>
    </location>
    <ligand>
        <name>FMN</name>
        <dbReference type="ChEBI" id="CHEBI:58210"/>
    </ligand>
</feature>
<organism evidence="13 14">
    <name type="scientific">Clostridium moniliforme</name>
    <dbReference type="NCBI Taxonomy" id="39489"/>
    <lineage>
        <taxon>Bacteria</taxon>
        <taxon>Bacillati</taxon>
        <taxon>Bacillota</taxon>
        <taxon>Clostridia</taxon>
        <taxon>Eubacteriales</taxon>
        <taxon>Clostridiaceae</taxon>
        <taxon>Clostridium</taxon>
    </lineage>
</organism>
<evidence type="ECO:0000313" key="14">
    <source>
        <dbReference type="Proteomes" id="UP000783390"/>
    </source>
</evidence>
<feature type="binding site" evidence="11">
    <location>
        <position position="214"/>
    </location>
    <ligand>
        <name>FMN</name>
        <dbReference type="ChEBI" id="CHEBI:58210"/>
    </ligand>
</feature>
<reference evidence="13 14" key="1">
    <citation type="submission" date="2021-03" db="EMBL/GenBank/DDBJ databases">
        <title>Genomic Encyclopedia of Type Strains, Phase IV (KMG-IV): sequencing the most valuable type-strain genomes for metagenomic binning, comparative biology and taxonomic classification.</title>
        <authorList>
            <person name="Goeker M."/>
        </authorList>
    </citation>
    <scope>NUCLEOTIDE SEQUENCE [LARGE SCALE GENOMIC DNA]</scope>
    <source>
        <strain evidence="13 14">DSM 3984</strain>
    </source>
</reference>
<proteinExistence type="inferred from homology"/>
<feature type="binding site" evidence="11">
    <location>
        <begin position="43"/>
        <end position="44"/>
    </location>
    <ligand>
        <name>FMN</name>
        <dbReference type="ChEBI" id="CHEBI:58210"/>
    </ligand>
</feature>
<dbReference type="Pfam" id="PF01180">
    <property type="entry name" value="DHO_dh"/>
    <property type="match status" value="1"/>
</dbReference>
<dbReference type="InterPro" id="IPR033888">
    <property type="entry name" value="DHOD_1B"/>
</dbReference>
<feature type="binding site" evidence="11">
    <location>
        <begin position="262"/>
        <end position="263"/>
    </location>
    <ligand>
        <name>FMN</name>
        <dbReference type="ChEBI" id="CHEBI:58210"/>
    </ligand>
</feature>
<evidence type="ECO:0000256" key="6">
    <source>
        <dbReference type="ARBA" id="ARBA00022630"/>
    </source>
</evidence>
<evidence type="ECO:0000256" key="7">
    <source>
        <dbReference type="ARBA" id="ARBA00022643"/>
    </source>
</evidence>
<feature type="binding site" evidence="11">
    <location>
        <position position="162"/>
    </location>
    <ligand>
        <name>FMN</name>
        <dbReference type="ChEBI" id="CHEBI:58210"/>
    </ligand>
</feature>
<feature type="binding site" evidence="11">
    <location>
        <position position="124"/>
    </location>
    <ligand>
        <name>substrate</name>
    </ligand>
</feature>
<dbReference type="RefSeq" id="WP_209795590.1">
    <property type="nucleotide sequence ID" value="NZ_JAGGJZ010000001.1"/>
</dbReference>
<comment type="cofactor">
    <cofactor evidence="11">
        <name>FMN</name>
        <dbReference type="ChEBI" id="CHEBI:58210"/>
    </cofactor>
    <text evidence="11">Binds 1 FMN per subunit.</text>
</comment>
<dbReference type="NCBIfam" id="NF005574">
    <property type="entry name" value="PRK07259.1"/>
    <property type="match status" value="1"/>
</dbReference>
<sequence>MLKVNINGIEFKNPVIAASGTFGFGKEYNDFYDVGILGGISSKGLTINKKEGNEGIRVFETPSGMLNSVGLQNPGIDHFIKYELEDMKNLGTNIIANVGGGCLEDYEMAISKLNDTDVDIIELNISCPNVKCGGMAYGIKSDVAYDFVSKIKKISNKPLMVKLSPNAENIVDMAVKCREAGADSLSLINTLKGMAIDINKRKPVFNNVYAGLSGPAVKPIALRMVHEVSKNVDIPVIGLGGISNWQDAIEFIMAGATAIQIGTVNFSNPLAGKEIIKGMEEFLIREGIKDINEIIGII</sequence>
<dbReference type="Proteomes" id="UP000783390">
    <property type="component" value="Unassembled WGS sequence"/>
</dbReference>
<dbReference type="PANTHER" id="PTHR48109">
    <property type="entry name" value="DIHYDROOROTATE DEHYDROGENASE (QUINONE), MITOCHONDRIAL-RELATED"/>
    <property type="match status" value="1"/>
</dbReference>